<organism evidence="2 5">
    <name type="scientific">Aeromicrobium tamlense</name>
    <dbReference type="NCBI Taxonomy" id="375541"/>
    <lineage>
        <taxon>Bacteria</taxon>
        <taxon>Bacillati</taxon>
        <taxon>Actinomycetota</taxon>
        <taxon>Actinomycetes</taxon>
        <taxon>Propionibacteriales</taxon>
        <taxon>Nocardioidaceae</taxon>
        <taxon>Aeromicrobium</taxon>
    </lineage>
</organism>
<comment type="caution">
    <text evidence="2">The sequence shown here is derived from an EMBL/GenBank/DDBJ whole genome shotgun (WGS) entry which is preliminary data.</text>
</comment>
<dbReference type="Proteomes" id="UP000659061">
    <property type="component" value="Unassembled WGS sequence"/>
</dbReference>
<proteinExistence type="predicted"/>
<evidence type="ECO:0000256" key="1">
    <source>
        <dbReference type="SAM" id="MobiDB-lite"/>
    </source>
</evidence>
<evidence type="ECO:0000313" key="5">
    <source>
        <dbReference type="Proteomes" id="UP000659061"/>
    </source>
</evidence>
<name>A0A8I0KHM9_9ACTN</name>
<gene>
    <name evidence="3" type="ORF">BJ975_000556</name>
    <name evidence="2" type="ORF">IDH50_01575</name>
</gene>
<sequence length="87" mass="9821">MTTTLTHLMPANTTTAPTPVPNSGTVHAEATTGEEVTSMSLFDLKIKPRPRPDLDRVVVLERVKHRRRAQRQTRSVYSQVWGVRANR</sequence>
<keyword evidence="4" id="KW-1185">Reference proteome</keyword>
<reference evidence="3 4" key="1">
    <citation type="submission" date="2020-07" db="EMBL/GenBank/DDBJ databases">
        <title>Sequencing the genomes of 1000 actinobacteria strains.</title>
        <authorList>
            <person name="Klenk H.-P."/>
        </authorList>
    </citation>
    <scope>NUCLEOTIDE SEQUENCE [LARGE SCALE GENOMIC DNA]</scope>
    <source>
        <strain evidence="3 4">DSM 19087</strain>
    </source>
</reference>
<evidence type="ECO:0000313" key="3">
    <source>
        <dbReference type="EMBL" id="NYI37181.1"/>
    </source>
</evidence>
<evidence type="ECO:0000313" key="2">
    <source>
        <dbReference type="EMBL" id="MBD1268912.1"/>
    </source>
</evidence>
<dbReference type="EMBL" id="JACWMT010000001">
    <property type="protein sequence ID" value="MBD1268912.1"/>
    <property type="molecule type" value="Genomic_DNA"/>
</dbReference>
<dbReference type="RefSeq" id="WP_179423442.1">
    <property type="nucleotide sequence ID" value="NZ_BAAAMP010000002.1"/>
</dbReference>
<feature type="region of interest" description="Disordered" evidence="1">
    <location>
        <begin position="1"/>
        <end position="26"/>
    </location>
</feature>
<dbReference type="Proteomes" id="UP000587211">
    <property type="component" value="Unassembled WGS sequence"/>
</dbReference>
<dbReference type="EMBL" id="JACBZN010000001">
    <property type="protein sequence ID" value="NYI37181.1"/>
    <property type="molecule type" value="Genomic_DNA"/>
</dbReference>
<evidence type="ECO:0000313" key="4">
    <source>
        <dbReference type="Proteomes" id="UP000587211"/>
    </source>
</evidence>
<dbReference type="AlphaFoldDB" id="A0A8I0KHM9"/>
<reference evidence="2" key="2">
    <citation type="submission" date="2020-09" db="EMBL/GenBank/DDBJ databases">
        <title>Novel species in genus Aeromicrobium.</title>
        <authorList>
            <person name="Zhang G."/>
        </authorList>
    </citation>
    <scope>NUCLEOTIDE SEQUENCE</scope>
    <source>
        <strain evidence="2">SSW1-57</strain>
    </source>
</reference>
<protein>
    <submittedName>
        <fullName evidence="2">Uncharacterized protein</fullName>
    </submittedName>
</protein>
<accession>A0A8I0KHM9</accession>